<dbReference type="PANTHER" id="PTHR30290:SF72">
    <property type="entry name" value="HTH-TYPE TRANSCRIPTIONAL REGULATOR SGRR"/>
    <property type="match status" value="1"/>
</dbReference>
<gene>
    <name evidence="2" type="ORF">ERX27_05110</name>
</gene>
<organism evidence="2 3">
    <name type="scientific">Macrococcus brunensis</name>
    <dbReference type="NCBI Taxonomy" id="198483"/>
    <lineage>
        <taxon>Bacteria</taxon>
        <taxon>Bacillati</taxon>
        <taxon>Bacillota</taxon>
        <taxon>Bacilli</taxon>
        <taxon>Bacillales</taxon>
        <taxon>Staphylococcaceae</taxon>
        <taxon>Macrococcus</taxon>
    </lineage>
</organism>
<evidence type="ECO:0000259" key="1">
    <source>
        <dbReference type="Pfam" id="PF00496"/>
    </source>
</evidence>
<keyword evidence="3" id="KW-1185">Reference proteome</keyword>
<dbReference type="RefSeq" id="WP_133431761.1">
    <property type="nucleotide sequence ID" value="NZ_SCWA01000007.1"/>
</dbReference>
<dbReference type="GO" id="GO:0015833">
    <property type="term" value="P:peptide transport"/>
    <property type="evidence" value="ECO:0007669"/>
    <property type="project" value="TreeGrafter"/>
</dbReference>
<comment type="caution">
    <text evidence="2">The sequence shown here is derived from an EMBL/GenBank/DDBJ whole genome shotgun (WGS) entry which is preliminary data.</text>
</comment>
<dbReference type="GO" id="GO:1904680">
    <property type="term" value="F:peptide transmembrane transporter activity"/>
    <property type="evidence" value="ECO:0007669"/>
    <property type="project" value="TreeGrafter"/>
</dbReference>
<dbReference type="Proteomes" id="UP000295310">
    <property type="component" value="Unassembled WGS sequence"/>
</dbReference>
<sequence>MEKHLLALYQYKNQRIPQSQLAAHIGLSQKQLSRNLARWQSEGILDYVSGKGRSRYTVITWHVDIEASYYRQIKLLLNKGYLEDALPYLSWSWSTLTHQKLLTKSNKLLGFTKTPQNEDKLTITKRHSLLSTRPFEVLEAKNASVLMSVFDTLFKVKEDQTVEYHLAHHYECHEQAIDIYLRPHVKFHDGSYLSSVDVKRSLEHARSHQHTADLLEQITRIELIDELALRIHLNKCPQIVALLSHLSLAIYKETEGRHIGTGPYFIKRDNQYTTILKRFNDYYGHAAFIDEIELVYIPEVRKPVIGDSDEPMTTLTKNIGFYYMCQHPDSTLTSDQKQYIKSILKNEYHLTVDRQAPKILGNSNYLKQKEILRPAFDEPIRIDCIEINDAGRQAFDTIFSRHQIAYELINHTFDDSIGGTIQLCGDYYFFGEYLDIPETLAYHHFIFGSSSSIHRLMSQYSWFYLVKSFYQMIPYNSWDRLNRLIDRKLDQHAILYPLYIVEDSITFARSLHGVSLNQYGFINFNQIWRKKSD</sequence>
<dbReference type="InterPro" id="IPR039424">
    <property type="entry name" value="SBP_5"/>
</dbReference>
<dbReference type="InterPro" id="IPR000914">
    <property type="entry name" value="SBP_5_dom"/>
</dbReference>
<dbReference type="Pfam" id="PF00496">
    <property type="entry name" value="SBP_bac_5"/>
    <property type="match status" value="1"/>
</dbReference>
<evidence type="ECO:0000313" key="2">
    <source>
        <dbReference type="EMBL" id="TDL98058.1"/>
    </source>
</evidence>
<protein>
    <recommendedName>
        <fullName evidence="1">Solute-binding protein family 5 domain-containing protein</fullName>
    </recommendedName>
</protein>
<reference evidence="2 3" key="1">
    <citation type="submission" date="2019-01" db="EMBL/GenBank/DDBJ databases">
        <title>Draft genome sequences of the type strains of six Macrococcus species.</title>
        <authorList>
            <person name="Mazhar S."/>
            <person name="Altermann E."/>
            <person name="Hill C."/>
            <person name="Mcauliffe O."/>
        </authorList>
    </citation>
    <scope>NUCLEOTIDE SEQUENCE [LARGE SCALE GENOMIC DNA]</scope>
    <source>
        <strain evidence="2 3">CCM4811</strain>
    </source>
</reference>
<name>A0A4R6BE96_9STAP</name>
<accession>A0A4R6BE96</accession>
<dbReference type="EMBL" id="SCWA01000007">
    <property type="protein sequence ID" value="TDL98058.1"/>
    <property type="molecule type" value="Genomic_DNA"/>
</dbReference>
<dbReference type="Gene3D" id="3.40.190.10">
    <property type="entry name" value="Periplasmic binding protein-like II"/>
    <property type="match status" value="1"/>
</dbReference>
<dbReference type="AlphaFoldDB" id="A0A4R6BE96"/>
<feature type="domain" description="Solute-binding protein family 5" evidence="1">
    <location>
        <begin position="176"/>
        <end position="299"/>
    </location>
</feature>
<dbReference type="OrthoDB" id="5894719at2"/>
<evidence type="ECO:0000313" key="3">
    <source>
        <dbReference type="Proteomes" id="UP000295310"/>
    </source>
</evidence>
<proteinExistence type="predicted"/>
<dbReference type="PANTHER" id="PTHR30290">
    <property type="entry name" value="PERIPLASMIC BINDING COMPONENT OF ABC TRANSPORTER"/>
    <property type="match status" value="1"/>
</dbReference>
<dbReference type="SUPFAM" id="SSF53850">
    <property type="entry name" value="Periplasmic binding protein-like II"/>
    <property type="match status" value="1"/>
</dbReference>